<gene>
    <name evidence="3" type="ORF">K7432_009264</name>
</gene>
<evidence type="ECO:0000256" key="1">
    <source>
        <dbReference type="SAM" id="Phobius"/>
    </source>
</evidence>
<dbReference type="Proteomes" id="UP001479436">
    <property type="component" value="Unassembled WGS sequence"/>
</dbReference>
<dbReference type="Pfam" id="PF24535">
    <property type="entry name" value="DUF7598"/>
    <property type="match status" value="1"/>
</dbReference>
<sequence>MSPISFILLNFLRFLSFSACLYAILCCVFLNSELFRSIGEDNGFFQFVNRIILVLQALIVCMAESGYPQQLYVYFPYLDDKHGLGFIGGMLCWIGNSMLSLCKDQATADVKEGWTLFVLMPGWFVFSVGIVYILLGLRGPSLKSMRQFSLRGSKKDSTKQPPTSSIV</sequence>
<name>A0ABR2WQI5_9FUNG</name>
<keyword evidence="4" id="KW-1185">Reference proteome</keyword>
<evidence type="ECO:0000313" key="3">
    <source>
        <dbReference type="EMBL" id="KAK9763778.1"/>
    </source>
</evidence>
<evidence type="ECO:0000259" key="2">
    <source>
        <dbReference type="Pfam" id="PF24535"/>
    </source>
</evidence>
<organism evidence="3 4">
    <name type="scientific">Basidiobolus ranarum</name>
    <dbReference type="NCBI Taxonomy" id="34480"/>
    <lineage>
        <taxon>Eukaryota</taxon>
        <taxon>Fungi</taxon>
        <taxon>Fungi incertae sedis</taxon>
        <taxon>Zoopagomycota</taxon>
        <taxon>Entomophthoromycotina</taxon>
        <taxon>Basidiobolomycetes</taxon>
        <taxon>Basidiobolales</taxon>
        <taxon>Basidiobolaceae</taxon>
        <taxon>Basidiobolus</taxon>
    </lineage>
</organism>
<reference evidence="3 4" key="1">
    <citation type="submission" date="2023-04" db="EMBL/GenBank/DDBJ databases">
        <title>Genome of Basidiobolus ranarum AG-B5.</title>
        <authorList>
            <person name="Stajich J.E."/>
            <person name="Carter-House D."/>
            <person name="Gryganskyi A."/>
        </authorList>
    </citation>
    <scope>NUCLEOTIDE SEQUENCE [LARGE SCALE GENOMIC DNA]</scope>
    <source>
        <strain evidence="3 4">AG-B5</strain>
    </source>
</reference>
<feature type="domain" description="DUF7598" evidence="2">
    <location>
        <begin position="6"/>
        <end position="136"/>
    </location>
</feature>
<proteinExistence type="predicted"/>
<evidence type="ECO:0000313" key="4">
    <source>
        <dbReference type="Proteomes" id="UP001479436"/>
    </source>
</evidence>
<keyword evidence="1" id="KW-0472">Membrane</keyword>
<dbReference type="InterPro" id="IPR056019">
    <property type="entry name" value="DUF7598"/>
</dbReference>
<dbReference type="EMBL" id="JASJQH010000559">
    <property type="protein sequence ID" value="KAK9763778.1"/>
    <property type="molecule type" value="Genomic_DNA"/>
</dbReference>
<keyword evidence="1" id="KW-0812">Transmembrane</keyword>
<feature type="transmembrane region" description="Helical" evidence="1">
    <location>
        <begin position="84"/>
        <end position="101"/>
    </location>
</feature>
<keyword evidence="1" id="KW-1133">Transmembrane helix</keyword>
<feature type="transmembrane region" description="Helical" evidence="1">
    <location>
        <begin position="113"/>
        <end position="137"/>
    </location>
</feature>
<comment type="caution">
    <text evidence="3">The sequence shown here is derived from an EMBL/GenBank/DDBJ whole genome shotgun (WGS) entry which is preliminary data.</text>
</comment>
<protein>
    <recommendedName>
        <fullName evidence="2">DUF7598 domain-containing protein</fullName>
    </recommendedName>
</protein>
<feature type="transmembrane region" description="Helical" evidence="1">
    <location>
        <begin position="12"/>
        <end position="32"/>
    </location>
</feature>
<accession>A0ABR2WQI5</accession>
<feature type="transmembrane region" description="Helical" evidence="1">
    <location>
        <begin position="44"/>
        <end position="63"/>
    </location>
</feature>